<evidence type="ECO:0000313" key="14">
    <source>
        <dbReference type="Proteomes" id="UP001152747"/>
    </source>
</evidence>
<evidence type="ECO:0000256" key="7">
    <source>
        <dbReference type="ARBA" id="ARBA00022964"/>
    </source>
</evidence>
<dbReference type="GO" id="GO:0048244">
    <property type="term" value="F:phytanoyl-CoA dioxygenase activity"/>
    <property type="evidence" value="ECO:0007669"/>
    <property type="project" value="UniProtKB-EC"/>
</dbReference>
<dbReference type="AlphaFoldDB" id="A0A9P1IMT8"/>
<evidence type="ECO:0000256" key="2">
    <source>
        <dbReference type="ARBA" id="ARBA00001962"/>
    </source>
</evidence>
<keyword evidence="9" id="KW-0408">Iron</keyword>
<keyword evidence="8" id="KW-0560">Oxidoreductase</keyword>
<evidence type="ECO:0000256" key="12">
    <source>
        <dbReference type="ARBA" id="ARBA00034924"/>
    </source>
</evidence>
<evidence type="ECO:0000256" key="11">
    <source>
        <dbReference type="ARBA" id="ARBA00034921"/>
    </source>
</evidence>
<reference evidence="13" key="1">
    <citation type="submission" date="2022-11" db="EMBL/GenBank/DDBJ databases">
        <authorList>
            <person name="Kikuchi T."/>
        </authorList>
    </citation>
    <scope>NUCLEOTIDE SEQUENCE</scope>
    <source>
        <strain evidence="13">PS1010</strain>
    </source>
</reference>
<comment type="cofactor">
    <cofactor evidence="2">
        <name>Fe cation</name>
        <dbReference type="ChEBI" id="CHEBI:24875"/>
    </cofactor>
</comment>
<evidence type="ECO:0000256" key="5">
    <source>
        <dbReference type="ARBA" id="ARBA00022723"/>
    </source>
</evidence>
<sequence>MLRSARFLVVLQSKRNAGGVNWSIPGKVLSLEQKQFYNKNGFIMIKNCVSQEDLAKYTTRFNEICKKTVKPPKTMLIMKDVSFAKQGKKKNHATITKLQDFGDEPVLFSYCENLKITDIVRDLIGNPQTNIQAMHTMLINKPPDTGKLTSRHPMHQDLTYFPWRPSDLTICAWTAMEKITRKNGCLTVVPGTHKGKLMEHGYPDWEGGVNEAYYAIKDYDVNSPREYVEMDAGDTVFFHPKLFHGSGANRSSGFRKAISCHYANYDESKYIDVSGTFQEKLGKQIVDLILKHPERYDLPEDKEKVDFEWTWRFRSRPVGHKGKDNL</sequence>
<evidence type="ECO:0000256" key="6">
    <source>
        <dbReference type="ARBA" id="ARBA00022896"/>
    </source>
</evidence>
<organism evidence="13 14">
    <name type="scientific">Caenorhabditis angaria</name>
    <dbReference type="NCBI Taxonomy" id="860376"/>
    <lineage>
        <taxon>Eukaryota</taxon>
        <taxon>Metazoa</taxon>
        <taxon>Ecdysozoa</taxon>
        <taxon>Nematoda</taxon>
        <taxon>Chromadorea</taxon>
        <taxon>Rhabditida</taxon>
        <taxon>Rhabditina</taxon>
        <taxon>Rhabditomorpha</taxon>
        <taxon>Rhabditoidea</taxon>
        <taxon>Rhabditidae</taxon>
        <taxon>Peloderinae</taxon>
        <taxon>Caenorhabditis</taxon>
    </lineage>
</organism>
<name>A0A9P1IMT8_9PELO</name>
<dbReference type="GO" id="GO:0031418">
    <property type="term" value="F:L-ascorbic acid binding"/>
    <property type="evidence" value="ECO:0007669"/>
    <property type="project" value="UniProtKB-KW"/>
</dbReference>
<comment type="caution">
    <text evidence="13">The sequence shown here is derived from an EMBL/GenBank/DDBJ whole genome shotgun (WGS) entry which is preliminary data.</text>
</comment>
<dbReference type="EMBL" id="CANHGI010000004">
    <property type="protein sequence ID" value="CAI5448565.1"/>
    <property type="molecule type" value="Genomic_DNA"/>
</dbReference>
<accession>A0A9P1IMT8</accession>
<evidence type="ECO:0000256" key="1">
    <source>
        <dbReference type="ARBA" id="ARBA00001961"/>
    </source>
</evidence>
<dbReference type="InterPro" id="IPR008775">
    <property type="entry name" value="Phytyl_CoA_dOase-like"/>
</dbReference>
<dbReference type="PANTHER" id="PTHR21308">
    <property type="entry name" value="PHYTANOYL-COA ALPHA-HYDROXYLASE"/>
    <property type="match status" value="1"/>
</dbReference>
<evidence type="ECO:0000256" key="9">
    <source>
        <dbReference type="ARBA" id="ARBA00023004"/>
    </source>
</evidence>
<dbReference type="GO" id="GO:0005777">
    <property type="term" value="C:peroxisome"/>
    <property type="evidence" value="ECO:0007669"/>
    <property type="project" value="UniProtKB-ARBA"/>
</dbReference>
<evidence type="ECO:0000313" key="13">
    <source>
        <dbReference type="EMBL" id="CAI5448565.1"/>
    </source>
</evidence>
<protein>
    <recommendedName>
        <fullName evidence="10">phytanoyl-CoA dioxygenase</fullName>
        <ecNumber evidence="10">1.14.11.18</ecNumber>
    </recommendedName>
    <alternativeName>
        <fullName evidence="11">Phytanic acid oxidase</fullName>
    </alternativeName>
    <alternativeName>
        <fullName evidence="12">Phytanoyl-CoA alpha-hydroxylase</fullName>
    </alternativeName>
</protein>
<keyword evidence="5" id="KW-0479">Metal-binding</keyword>
<dbReference type="InterPro" id="IPR047128">
    <property type="entry name" value="PhyH"/>
</dbReference>
<comment type="similarity">
    <text evidence="4">Belongs to the PhyH family.</text>
</comment>
<evidence type="ECO:0000256" key="3">
    <source>
        <dbReference type="ARBA" id="ARBA00004872"/>
    </source>
</evidence>
<proteinExistence type="inferred from homology"/>
<dbReference type="GO" id="GO:0001561">
    <property type="term" value="P:fatty acid alpha-oxidation"/>
    <property type="evidence" value="ECO:0007669"/>
    <property type="project" value="InterPro"/>
</dbReference>
<comment type="pathway">
    <text evidence="3">Lipid metabolism; fatty acid metabolism.</text>
</comment>
<gene>
    <name evidence="13" type="ORF">CAMP_LOCUS11202</name>
</gene>
<keyword evidence="14" id="KW-1185">Reference proteome</keyword>
<keyword evidence="7" id="KW-0223">Dioxygenase</keyword>
<evidence type="ECO:0000256" key="10">
    <source>
        <dbReference type="ARBA" id="ARBA00034809"/>
    </source>
</evidence>
<evidence type="ECO:0000256" key="8">
    <source>
        <dbReference type="ARBA" id="ARBA00023002"/>
    </source>
</evidence>
<dbReference type="GO" id="GO:0046872">
    <property type="term" value="F:metal ion binding"/>
    <property type="evidence" value="ECO:0007669"/>
    <property type="project" value="UniProtKB-KW"/>
</dbReference>
<dbReference type="Pfam" id="PF05721">
    <property type="entry name" value="PhyH"/>
    <property type="match status" value="1"/>
</dbReference>
<dbReference type="Proteomes" id="UP001152747">
    <property type="component" value="Unassembled WGS sequence"/>
</dbReference>
<dbReference type="FunFam" id="2.60.120.620:FF:000012">
    <property type="entry name" value="Phytanoyl-CoA dioxygenase, peroxisomal"/>
    <property type="match status" value="1"/>
</dbReference>
<keyword evidence="6" id="KW-0847">Vitamin C</keyword>
<dbReference type="OrthoDB" id="2328924at2759"/>
<dbReference type="Gene3D" id="2.60.120.620">
    <property type="entry name" value="q2cbj1_9rhob like domain"/>
    <property type="match status" value="1"/>
</dbReference>
<evidence type="ECO:0000256" key="4">
    <source>
        <dbReference type="ARBA" id="ARBA00005830"/>
    </source>
</evidence>
<comment type="cofactor">
    <cofactor evidence="1">
        <name>L-ascorbate</name>
        <dbReference type="ChEBI" id="CHEBI:38290"/>
    </cofactor>
</comment>
<dbReference type="EC" id="1.14.11.18" evidence="10"/>
<dbReference type="SUPFAM" id="SSF51197">
    <property type="entry name" value="Clavaminate synthase-like"/>
    <property type="match status" value="1"/>
</dbReference>
<dbReference type="PANTHER" id="PTHR21308:SF3">
    <property type="entry name" value="PHYTANOYL-COA DIOXYGENASE"/>
    <property type="match status" value="1"/>
</dbReference>